<feature type="signal peptide" evidence="2">
    <location>
        <begin position="1"/>
        <end position="16"/>
    </location>
</feature>
<feature type="region of interest" description="Disordered" evidence="1">
    <location>
        <begin position="357"/>
        <end position="376"/>
    </location>
</feature>
<dbReference type="EMBL" id="MU001691">
    <property type="protein sequence ID" value="KAF2454428.1"/>
    <property type="molecule type" value="Genomic_DNA"/>
</dbReference>
<keyword evidence="2" id="KW-0732">Signal</keyword>
<dbReference type="AlphaFoldDB" id="A0A6A6NS90"/>
<reference evidence="3" key="1">
    <citation type="journal article" date="2020" name="Stud. Mycol.">
        <title>101 Dothideomycetes genomes: a test case for predicting lifestyles and emergence of pathogens.</title>
        <authorList>
            <person name="Haridas S."/>
            <person name="Albert R."/>
            <person name="Binder M."/>
            <person name="Bloem J."/>
            <person name="Labutti K."/>
            <person name="Salamov A."/>
            <person name="Andreopoulos B."/>
            <person name="Baker S."/>
            <person name="Barry K."/>
            <person name="Bills G."/>
            <person name="Bluhm B."/>
            <person name="Cannon C."/>
            <person name="Castanera R."/>
            <person name="Culley D."/>
            <person name="Daum C."/>
            <person name="Ezra D."/>
            <person name="Gonzalez J."/>
            <person name="Henrissat B."/>
            <person name="Kuo A."/>
            <person name="Liang C."/>
            <person name="Lipzen A."/>
            <person name="Lutzoni F."/>
            <person name="Magnuson J."/>
            <person name="Mondo S."/>
            <person name="Nolan M."/>
            <person name="Ohm R."/>
            <person name="Pangilinan J."/>
            <person name="Park H.-J."/>
            <person name="Ramirez L."/>
            <person name="Alfaro M."/>
            <person name="Sun H."/>
            <person name="Tritt A."/>
            <person name="Yoshinaga Y."/>
            <person name="Zwiers L.-H."/>
            <person name="Turgeon B."/>
            <person name="Goodwin S."/>
            <person name="Spatafora J."/>
            <person name="Crous P."/>
            <person name="Grigoriev I."/>
        </authorList>
    </citation>
    <scope>NUCLEOTIDE SEQUENCE</scope>
    <source>
        <strain evidence="3">ATCC 16933</strain>
    </source>
</reference>
<evidence type="ECO:0000256" key="2">
    <source>
        <dbReference type="SAM" id="SignalP"/>
    </source>
</evidence>
<proteinExistence type="predicted"/>
<keyword evidence="4" id="KW-1185">Reference proteome</keyword>
<dbReference type="Proteomes" id="UP000799766">
    <property type="component" value="Unassembled WGS sequence"/>
</dbReference>
<gene>
    <name evidence="3" type="ORF">BDY21DRAFT_374042</name>
</gene>
<feature type="chain" id="PRO_5025679092" evidence="2">
    <location>
        <begin position="17"/>
        <end position="376"/>
    </location>
</feature>
<accession>A0A6A6NS90</accession>
<evidence type="ECO:0000313" key="4">
    <source>
        <dbReference type="Proteomes" id="UP000799766"/>
    </source>
</evidence>
<evidence type="ECO:0000313" key="3">
    <source>
        <dbReference type="EMBL" id="KAF2454428.1"/>
    </source>
</evidence>
<organism evidence="3 4">
    <name type="scientific">Lineolata rhizophorae</name>
    <dbReference type="NCBI Taxonomy" id="578093"/>
    <lineage>
        <taxon>Eukaryota</taxon>
        <taxon>Fungi</taxon>
        <taxon>Dikarya</taxon>
        <taxon>Ascomycota</taxon>
        <taxon>Pezizomycotina</taxon>
        <taxon>Dothideomycetes</taxon>
        <taxon>Dothideomycetes incertae sedis</taxon>
        <taxon>Lineolatales</taxon>
        <taxon>Lineolataceae</taxon>
        <taxon>Lineolata</taxon>
    </lineage>
</organism>
<sequence length="376" mass="39919">MHSVSLLIAAAIAANAAPLSSGLADRAVERAAAPAVGNAWLSPAELDDDGNSLDTRDSTVGNTWLVPAEVAEDESLDTRDSAVGNAWLVPAEVAEDESLDTRDSAVGNAWLVPAEVAEDESLDTRDSAVGNAWLSPAELDEDDSLETREPQIPPSTWLAVAEEGDYDEDLEARDPQVKLPTPNAWLATAEADDYDEDLEARAPAKAAEAVAEPAATPPISATWLKLAMERDYPGFGEKAKRDVTEEEVKDLKPRQTLTFTPGPVPTNGPGNTPSAWLKLAMERDYPGFDPKDKRGPAGESRWIPVEQKHGDVLKAKRAASAAPAGGVWVPIDEASAAGAAEIARRAESVGSVWLDINAAEDDTADVSERDVSSDRN</sequence>
<feature type="compositionally biased region" description="Basic and acidic residues" evidence="1">
    <location>
        <begin position="366"/>
        <end position="376"/>
    </location>
</feature>
<name>A0A6A6NS90_9PEZI</name>
<protein>
    <submittedName>
        <fullName evidence="3">Uncharacterized protein</fullName>
    </submittedName>
</protein>
<evidence type="ECO:0000256" key="1">
    <source>
        <dbReference type="SAM" id="MobiDB-lite"/>
    </source>
</evidence>